<evidence type="ECO:0000313" key="3">
    <source>
        <dbReference type="Proteomes" id="UP001642540"/>
    </source>
</evidence>
<sequence>MPIMKPNYCSRSIVTGPVHNSDNTSVLTPTVTSPSSQQSHYGYSTSPFIVYRSAKYDGPHARALQILRGYAKYYILVPVILIANRCKDAFYQVCGLLLLLVSSPLWILMIIGLFIFRRLRLVLIQRLCPSLVELANHNDNSYAASEESLGIVNSIIWTKGRLDALTLQRKFELLFMENHDLSYILKLRSVSKFGAKLWEFCSDFILESHIVEAPTRFQNCPFVDEPLKELYRTGSSNKSILQKYVSFCVSSPLENLAPPWKIHIVPYISRDEGGVREKTCLVIRMHVALIRNQEVQRALRELFLTSAVVDKRDDFATDSEIADERTCKETSNLRNYLSQKIGYASIRKRANELWKSHQIGLKIWANLRLKQLEYHTKTVVLSIILVDAKDVAKRFLNAFEVFIHQLWRILINCALSYITKVQALAAMPMIILASFMRGSQFKRLGLLNYENKNKKLISWSDLIYGDLAEEICEKSGTSSPENVIMMACSYALHDYYQQNNMPNPLKLGFTIGAASCTARPLKSLKAIHVSSNVKSQPQSAAHELKNLEEKINQYPDWKILGLSYNLRYLNYILPSWLANKVHKRIVSCYPFSFTHINLKSESTNDSCDLLPMCQLYGELVEDFTFWPLPPLSDFGVSITLVQYTGTTRLFVMSPFQSLDTVLTHRCNQYLIKMAEDVGVERSKIPYSRRSSPSSTSCSTPHPVYVNMMNNLGFRNNLRRSNSLITT</sequence>
<evidence type="ECO:0000256" key="1">
    <source>
        <dbReference type="SAM" id="Phobius"/>
    </source>
</evidence>
<feature type="transmembrane region" description="Helical" evidence="1">
    <location>
        <begin position="89"/>
        <end position="116"/>
    </location>
</feature>
<keyword evidence="1" id="KW-1133">Transmembrane helix</keyword>
<organism evidence="2 3">
    <name type="scientific">Orchesella dallaii</name>
    <dbReference type="NCBI Taxonomy" id="48710"/>
    <lineage>
        <taxon>Eukaryota</taxon>
        <taxon>Metazoa</taxon>
        <taxon>Ecdysozoa</taxon>
        <taxon>Arthropoda</taxon>
        <taxon>Hexapoda</taxon>
        <taxon>Collembola</taxon>
        <taxon>Entomobryomorpha</taxon>
        <taxon>Entomobryoidea</taxon>
        <taxon>Orchesellidae</taxon>
        <taxon>Orchesellinae</taxon>
        <taxon>Orchesella</taxon>
    </lineage>
</organism>
<evidence type="ECO:0008006" key="4">
    <source>
        <dbReference type="Google" id="ProtNLM"/>
    </source>
</evidence>
<keyword evidence="1" id="KW-0812">Transmembrane</keyword>
<name>A0ABP1QD68_9HEXA</name>
<keyword evidence="1" id="KW-0472">Membrane</keyword>
<comment type="caution">
    <text evidence="2">The sequence shown here is derived from an EMBL/GenBank/DDBJ whole genome shotgun (WGS) entry which is preliminary data.</text>
</comment>
<dbReference type="Proteomes" id="UP001642540">
    <property type="component" value="Unassembled WGS sequence"/>
</dbReference>
<gene>
    <name evidence="2" type="ORF">ODALV1_LOCUS9439</name>
</gene>
<proteinExistence type="predicted"/>
<reference evidence="2 3" key="1">
    <citation type="submission" date="2024-08" db="EMBL/GenBank/DDBJ databases">
        <authorList>
            <person name="Cucini C."/>
            <person name="Frati F."/>
        </authorList>
    </citation>
    <scope>NUCLEOTIDE SEQUENCE [LARGE SCALE GENOMIC DNA]</scope>
</reference>
<keyword evidence="3" id="KW-1185">Reference proteome</keyword>
<evidence type="ECO:0000313" key="2">
    <source>
        <dbReference type="EMBL" id="CAL8096753.1"/>
    </source>
</evidence>
<dbReference type="EMBL" id="CAXLJM020000028">
    <property type="protein sequence ID" value="CAL8096753.1"/>
    <property type="molecule type" value="Genomic_DNA"/>
</dbReference>
<accession>A0ABP1QD68</accession>
<protein>
    <recommendedName>
        <fullName evidence="4">O-acyltransferase WSD1 C-terminal domain-containing protein</fullName>
    </recommendedName>
</protein>